<feature type="compositionally biased region" description="Polar residues" evidence="1">
    <location>
        <begin position="307"/>
        <end position="317"/>
    </location>
</feature>
<feature type="compositionally biased region" description="Gly residues" evidence="1">
    <location>
        <begin position="62"/>
        <end position="73"/>
    </location>
</feature>
<sequence length="391" mass="39304">LFQSETQQNETREISSVGRGAVEERIRPGVTDGSKSKQTGEVKKEGIKADEKSSKEAITGIGVSGISGAGGRTGDSDSLTSGSLIVGYNGTKSDSSKTGDVSSKNRTIGGQISGHGGGFSGSEGKSGEQTSGTATDKGISAIESKINITDTRTRGASGTGGVIVGEASGTGGKISGAGSRGSGVDRGMAGTKISGTNIPGGEFRETGGEGGGKISDFESASSGRISEGSGRVDVFEGSGESETVDAEWKLGTGANLSSADKKLPGAKSASSEMVAVHQGAGGAAQSRIAEGVRGGPDTWRHTHKSETSSISGAVSSGTGVLGGRELMPAGKANFTRSSIGSDSWSGSRRGSFQNCTAQDRSVCHELADCIHPIGQCVCRPGYHGDGYFICM</sequence>
<name>A0A183DDK9_9BILA</name>
<feature type="region of interest" description="Disordered" evidence="1">
    <location>
        <begin position="173"/>
        <end position="243"/>
    </location>
</feature>
<feature type="region of interest" description="Disordered" evidence="1">
    <location>
        <begin position="292"/>
        <end position="317"/>
    </location>
</feature>
<dbReference type="Gene3D" id="2.10.25.10">
    <property type="entry name" value="Laminin"/>
    <property type="match status" value="1"/>
</dbReference>
<reference evidence="2" key="1">
    <citation type="submission" date="2016-06" db="UniProtKB">
        <authorList>
            <consortium name="WormBaseParasite"/>
        </authorList>
    </citation>
    <scope>IDENTIFICATION</scope>
</reference>
<dbReference type="WBParaSite" id="GPUH_0000680901-mRNA-1">
    <property type="protein sequence ID" value="GPUH_0000680901-mRNA-1"/>
    <property type="gene ID" value="GPUH_0000680901"/>
</dbReference>
<dbReference type="CDD" id="cd00053">
    <property type="entry name" value="EGF"/>
    <property type="match status" value="1"/>
</dbReference>
<feature type="compositionally biased region" description="Polar residues" evidence="1">
    <location>
        <begin position="90"/>
        <end position="108"/>
    </location>
</feature>
<feature type="region of interest" description="Disordered" evidence="1">
    <location>
        <begin position="1"/>
        <end position="138"/>
    </location>
</feature>
<accession>A0A183DDK9</accession>
<evidence type="ECO:0000313" key="2">
    <source>
        <dbReference type="WBParaSite" id="GPUH_0000680901-mRNA-1"/>
    </source>
</evidence>
<feature type="compositionally biased region" description="Gly residues" evidence="1">
    <location>
        <begin position="111"/>
        <end position="121"/>
    </location>
</feature>
<evidence type="ECO:0000256" key="1">
    <source>
        <dbReference type="SAM" id="MobiDB-lite"/>
    </source>
</evidence>
<feature type="compositionally biased region" description="Basic and acidic residues" evidence="1">
    <location>
        <begin position="34"/>
        <end position="55"/>
    </location>
</feature>
<organism evidence="2">
    <name type="scientific">Gongylonema pulchrum</name>
    <dbReference type="NCBI Taxonomy" id="637853"/>
    <lineage>
        <taxon>Eukaryota</taxon>
        <taxon>Metazoa</taxon>
        <taxon>Ecdysozoa</taxon>
        <taxon>Nematoda</taxon>
        <taxon>Chromadorea</taxon>
        <taxon>Rhabditida</taxon>
        <taxon>Spirurina</taxon>
        <taxon>Spiruromorpha</taxon>
        <taxon>Spiruroidea</taxon>
        <taxon>Gongylonematidae</taxon>
        <taxon>Gongylonema</taxon>
    </lineage>
</organism>
<dbReference type="AlphaFoldDB" id="A0A183DDK9"/>
<proteinExistence type="predicted"/>
<protein>
    <submittedName>
        <fullName evidence="2">EGF-like domain-containing protein</fullName>
    </submittedName>
</protein>